<evidence type="ECO:0000256" key="1">
    <source>
        <dbReference type="SAM" id="MobiDB-lite"/>
    </source>
</evidence>
<sequence>MFIPFNINPTTIRCRLITYTGQHKHDLPNQQTTNQTPDAYDRDDDRTTRRARAAADRTLDARRTLTLTGRYLDRDGNWKEK</sequence>
<comment type="caution">
    <text evidence="2">The sequence shown here is derived from an EMBL/GenBank/DDBJ whole genome shotgun (WGS) entry which is preliminary data.</text>
</comment>
<gene>
    <name evidence="2" type="ORF">OTI717_LOCUS32978</name>
</gene>
<feature type="region of interest" description="Disordered" evidence="1">
    <location>
        <begin position="21"/>
        <end position="54"/>
    </location>
</feature>
<proteinExistence type="predicted"/>
<feature type="compositionally biased region" description="Basic and acidic residues" evidence="1">
    <location>
        <begin position="39"/>
        <end position="54"/>
    </location>
</feature>
<protein>
    <submittedName>
        <fullName evidence="2">Uncharacterized protein</fullName>
    </submittedName>
</protein>
<name>A0A819TF74_9BILA</name>
<accession>A0A819TF74</accession>
<evidence type="ECO:0000313" key="2">
    <source>
        <dbReference type="EMBL" id="CAF4076885.1"/>
    </source>
</evidence>
<dbReference type="EMBL" id="CAJOAX010010537">
    <property type="protein sequence ID" value="CAF4076885.1"/>
    <property type="molecule type" value="Genomic_DNA"/>
</dbReference>
<dbReference type="Proteomes" id="UP000663823">
    <property type="component" value="Unassembled WGS sequence"/>
</dbReference>
<evidence type="ECO:0000313" key="3">
    <source>
        <dbReference type="Proteomes" id="UP000663823"/>
    </source>
</evidence>
<dbReference type="AlphaFoldDB" id="A0A819TF74"/>
<feature type="compositionally biased region" description="Polar residues" evidence="1">
    <location>
        <begin position="28"/>
        <end position="37"/>
    </location>
</feature>
<reference evidence="2" key="1">
    <citation type="submission" date="2021-02" db="EMBL/GenBank/DDBJ databases">
        <authorList>
            <person name="Nowell W R."/>
        </authorList>
    </citation>
    <scope>NUCLEOTIDE SEQUENCE</scope>
</reference>
<organism evidence="2 3">
    <name type="scientific">Rotaria sordida</name>
    <dbReference type="NCBI Taxonomy" id="392033"/>
    <lineage>
        <taxon>Eukaryota</taxon>
        <taxon>Metazoa</taxon>
        <taxon>Spiralia</taxon>
        <taxon>Gnathifera</taxon>
        <taxon>Rotifera</taxon>
        <taxon>Eurotatoria</taxon>
        <taxon>Bdelloidea</taxon>
        <taxon>Philodinida</taxon>
        <taxon>Philodinidae</taxon>
        <taxon>Rotaria</taxon>
    </lineage>
</organism>